<proteinExistence type="predicted"/>
<reference evidence="2 3" key="1">
    <citation type="submission" date="2019-02" db="EMBL/GenBank/DDBJ databases">
        <title>Deep-cultivation of Planctomycetes and their phenomic and genomic characterization uncovers novel biology.</title>
        <authorList>
            <person name="Wiegand S."/>
            <person name="Jogler M."/>
            <person name="Boedeker C."/>
            <person name="Pinto D."/>
            <person name="Vollmers J."/>
            <person name="Rivas-Marin E."/>
            <person name="Kohn T."/>
            <person name="Peeters S.H."/>
            <person name="Heuer A."/>
            <person name="Rast P."/>
            <person name="Oberbeckmann S."/>
            <person name="Bunk B."/>
            <person name="Jeske O."/>
            <person name="Meyerdierks A."/>
            <person name="Storesund J.E."/>
            <person name="Kallscheuer N."/>
            <person name="Luecker S."/>
            <person name="Lage O.M."/>
            <person name="Pohl T."/>
            <person name="Merkel B.J."/>
            <person name="Hornburger P."/>
            <person name="Mueller R.-W."/>
            <person name="Bruemmer F."/>
            <person name="Labrenz M."/>
            <person name="Spormann A.M."/>
            <person name="Op den Camp H."/>
            <person name="Overmann J."/>
            <person name="Amann R."/>
            <person name="Jetten M.S.M."/>
            <person name="Mascher T."/>
            <person name="Medema M.H."/>
            <person name="Devos D.P."/>
            <person name="Kaster A.-K."/>
            <person name="Ovreas L."/>
            <person name="Rohde M."/>
            <person name="Galperin M.Y."/>
            <person name="Jogler C."/>
        </authorList>
    </citation>
    <scope>NUCLEOTIDE SEQUENCE [LARGE SCALE GENOMIC DNA]</scope>
    <source>
        <strain evidence="2 3">Poly24</strain>
    </source>
</reference>
<feature type="transmembrane region" description="Helical" evidence="1">
    <location>
        <begin position="27"/>
        <end position="50"/>
    </location>
</feature>
<accession>A0A518K0C5</accession>
<dbReference type="EMBL" id="CP036348">
    <property type="protein sequence ID" value="QDV71246.1"/>
    <property type="molecule type" value="Genomic_DNA"/>
</dbReference>
<dbReference type="RefSeq" id="WP_145101625.1">
    <property type="nucleotide sequence ID" value="NZ_CP036348.1"/>
</dbReference>
<keyword evidence="1" id="KW-0812">Transmembrane</keyword>
<evidence type="ECO:0008006" key="4">
    <source>
        <dbReference type="Google" id="ProtNLM"/>
    </source>
</evidence>
<evidence type="ECO:0000313" key="2">
    <source>
        <dbReference type="EMBL" id="QDV71246.1"/>
    </source>
</evidence>
<protein>
    <recommendedName>
        <fullName evidence="4">RedB protein</fullName>
    </recommendedName>
</protein>
<dbReference type="AlphaFoldDB" id="A0A518K0C5"/>
<gene>
    <name evidence="2" type="ORF">Poly24_49810</name>
</gene>
<dbReference type="Proteomes" id="UP000315082">
    <property type="component" value="Chromosome"/>
</dbReference>
<dbReference type="KEGG" id="rcf:Poly24_49810"/>
<organism evidence="2 3">
    <name type="scientific">Rosistilla carotiformis</name>
    <dbReference type="NCBI Taxonomy" id="2528017"/>
    <lineage>
        <taxon>Bacteria</taxon>
        <taxon>Pseudomonadati</taxon>
        <taxon>Planctomycetota</taxon>
        <taxon>Planctomycetia</taxon>
        <taxon>Pirellulales</taxon>
        <taxon>Pirellulaceae</taxon>
        <taxon>Rosistilla</taxon>
    </lineage>
</organism>
<name>A0A518K0C5_9BACT</name>
<evidence type="ECO:0000313" key="3">
    <source>
        <dbReference type="Proteomes" id="UP000315082"/>
    </source>
</evidence>
<keyword evidence="3" id="KW-1185">Reference proteome</keyword>
<keyword evidence="1" id="KW-1133">Transmembrane helix</keyword>
<sequence length="251" mass="27509">MKQSAIDSRLAADRFAVTWAPRSRRTWLLLTSVWCVAVTAYCFWMTAYGLGTHPENLSRKVAVWPADATLPRDPDRPTLVLFLHPRCFCSEATVEQLQTILRSAKEAQVAIPNTLVVACMPANAPSDWRDSRLNLQSRQLPDSIFINDVDGVECGRFGVNTSGTVMLFDAAGRRRFSGGITIARGQVGESHGGRLLREGLAQIDASIVPAAGTLAERQRHVSPPVFGCKLLSPPDPQWIVGSTLTAKERVQ</sequence>
<dbReference type="OrthoDB" id="1495450at2"/>
<keyword evidence="1" id="KW-0472">Membrane</keyword>
<evidence type="ECO:0000256" key="1">
    <source>
        <dbReference type="SAM" id="Phobius"/>
    </source>
</evidence>